<dbReference type="PROSITE" id="PS00463">
    <property type="entry name" value="ZN2_CY6_FUNGAL_1"/>
    <property type="match status" value="1"/>
</dbReference>
<dbReference type="PROSITE" id="PS50048">
    <property type="entry name" value="ZN2_CY6_FUNGAL_2"/>
    <property type="match status" value="1"/>
</dbReference>
<dbReference type="GO" id="GO:0008270">
    <property type="term" value="F:zinc ion binding"/>
    <property type="evidence" value="ECO:0007669"/>
    <property type="project" value="InterPro"/>
</dbReference>
<feature type="domain" description="Zn(2)-C6 fungal-type" evidence="8">
    <location>
        <begin position="16"/>
        <end position="46"/>
    </location>
</feature>
<evidence type="ECO:0000256" key="3">
    <source>
        <dbReference type="ARBA" id="ARBA00023015"/>
    </source>
</evidence>
<evidence type="ECO:0000313" key="9">
    <source>
        <dbReference type="EMBL" id="RSL64731.1"/>
    </source>
</evidence>
<evidence type="ECO:0000256" key="4">
    <source>
        <dbReference type="ARBA" id="ARBA00023163"/>
    </source>
</evidence>
<dbReference type="CDD" id="cd00067">
    <property type="entry name" value="GAL4"/>
    <property type="match status" value="1"/>
</dbReference>
<comment type="caution">
    <text evidence="9">The sequence shown here is derived from an EMBL/GenBank/DDBJ whole genome shotgun (WGS) entry which is preliminary data.</text>
</comment>
<name>A0A428QHK5_9HYPO</name>
<dbReference type="GO" id="GO:0000981">
    <property type="term" value="F:DNA-binding transcription factor activity, RNA polymerase II-specific"/>
    <property type="evidence" value="ECO:0007669"/>
    <property type="project" value="InterPro"/>
</dbReference>
<dbReference type="InterPro" id="IPR036864">
    <property type="entry name" value="Zn2-C6_fun-type_DNA-bd_sf"/>
</dbReference>
<dbReference type="Pfam" id="PF00172">
    <property type="entry name" value="Zn_clus"/>
    <property type="match status" value="1"/>
</dbReference>
<dbReference type="Gene3D" id="4.10.240.10">
    <property type="entry name" value="Zn(2)-C6 fungal-type DNA-binding domain"/>
    <property type="match status" value="1"/>
</dbReference>
<keyword evidence="7" id="KW-0472">Membrane</keyword>
<reference evidence="9 10" key="1">
    <citation type="submission" date="2017-06" db="EMBL/GenBank/DDBJ databases">
        <title>Comparative genomic analysis of Ambrosia Fusariam Clade fungi.</title>
        <authorList>
            <person name="Stajich J.E."/>
            <person name="Carrillo J."/>
            <person name="Kijimoto T."/>
            <person name="Eskalen A."/>
            <person name="O'Donnell K."/>
            <person name="Kasson M."/>
        </authorList>
    </citation>
    <scope>NUCLEOTIDE SEQUENCE [LARGE SCALE GENOMIC DNA]</scope>
    <source>
        <strain evidence="9 10">NRRL62584</strain>
    </source>
</reference>
<gene>
    <name evidence="9" type="ORF">CEP54_004586</name>
</gene>
<evidence type="ECO:0000256" key="1">
    <source>
        <dbReference type="ARBA" id="ARBA00022723"/>
    </source>
</evidence>
<organism evidence="9 10">
    <name type="scientific">Fusarium duplospermum</name>
    <dbReference type="NCBI Taxonomy" id="1325734"/>
    <lineage>
        <taxon>Eukaryota</taxon>
        <taxon>Fungi</taxon>
        <taxon>Dikarya</taxon>
        <taxon>Ascomycota</taxon>
        <taxon>Pezizomycotina</taxon>
        <taxon>Sordariomycetes</taxon>
        <taxon>Hypocreomycetidae</taxon>
        <taxon>Hypocreales</taxon>
        <taxon>Nectriaceae</taxon>
        <taxon>Fusarium</taxon>
        <taxon>Fusarium solani species complex</taxon>
    </lineage>
</organism>
<keyword evidence="7" id="KW-1133">Transmembrane helix</keyword>
<feature type="region of interest" description="Disordered" evidence="6">
    <location>
        <begin position="49"/>
        <end position="69"/>
    </location>
</feature>
<dbReference type="SMART" id="SM00066">
    <property type="entry name" value="GAL4"/>
    <property type="match status" value="1"/>
</dbReference>
<sequence>MSPTKSSRYSTSRQKACQACSAAKAKCDRRPETCGRCALRGLDCHYAQSRASNSETRDTGPFDGNDTTYSLPEVHLESLQLASRTDTPSSTVHSIESVAGNAPGSSTHALPLNQAIETNPPRQPELDFSGLELVCPINSDDIKNRWLNTYVPFPGQTLKDYSPSLMGFVYRILKSYASVVVRGRGIPPFIHFSQITPAAVTRPLSTCLSLVRICENSLPGSEGTATDILQREMANIYEQHGTYDGINLLAAFQAYLIYALVLYFYLTPSQGPAPFLRQAIINLQEIACTSSQRGLVCVAEQDGIRPKWEAWIIAEAKRRTLYTMYFLDNVLSAQDGLPTYLGSELRGLPAPSSKTLWQGHRHDWEATYNVYLAEWAEGNFRIDELWPLSENSDESVVKRRDRVDRWLEGVDEFGTMLYAVTSCTHGT</sequence>
<proteinExistence type="predicted"/>
<evidence type="ECO:0000313" key="10">
    <source>
        <dbReference type="Proteomes" id="UP000288168"/>
    </source>
</evidence>
<evidence type="ECO:0000259" key="8">
    <source>
        <dbReference type="PROSITE" id="PS50048"/>
    </source>
</evidence>
<evidence type="ECO:0000256" key="7">
    <source>
        <dbReference type="SAM" id="Phobius"/>
    </source>
</evidence>
<dbReference type="PANTHER" id="PTHR47660:SF3">
    <property type="entry name" value="FINGER DOMAIN PROTEIN, PUTATIVE (AFU_ORTHOLOGUE AFUA_4G03310)-RELATED"/>
    <property type="match status" value="1"/>
</dbReference>
<keyword evidence="5" id="KW-0539">Nucleus</keyword>
<dbReference type="OrthoDB" id="2441642at2759"/>
<protein>
    <recommendedName>
        <fullName evidence="8">Zn(2)-C6 fungal-type domain-containing protein</fullName>
    </recommendedName>
</protein>
<accession>A0A428QHK5</accession>
<dbReference type="EMBL" id="NKCI01000032">
    <property type="protein sequence ID" value="RSL64731.1"/>
    <property type="molecule type" value="Genomic_DNA"/>
</dbReference>
<dbReference type="PANTHER" id="PTHR47660">
    <property type="entry name" value="TRANSCRIPTION FACTOR WITH C2H2 AND ZN(2)-CYS(6) DNA BINDING DOMAIN (EUROFUNG)-RELATED-RELATED"/>
    <property type="match status" value="1"/>
</dbReference>
<evidence type="ECO:0000256" key="5">
    <source>
        <dbReference type="ARBA" id="ARBA00023242"/>
    </source>
</evidence>
<keyword evidence="7" id="KW-0812">Transmembrane</keyword>
<keyword evidence="10" id="KW-1185">Reference proteome</keyword>
<dbReference type="Proteomes" id="UP000288168">
    <property type="component" value="Unassembled WGS sequence"/>
</dbReference>
<dbReference type="STRING" id="1325734.A0A428QHK5"/>
<dbReference type="AlphaFoldDB" id="A0A428QHK5"/>
<dbReference type="SUPFAM" id="SSF57701">
    <property type="entry name" value="Zn2/Cys6 DNA-binding domain"/>
    <property type="match status" value="1"/>
</dbReference>
<dbReference type="InterPro" id="IPR001138">
    <property type="entry name" value="Zn2Cys6_DnaBD"/>
</dbReference>
<keyword evidence="3" id="KW-0805">Transcription regulation</keyword>
<keyword evidence="1" id="KW-0479">Metal-binding</keyword>
<keyword evidence="2" id="KW-0862">Zinc</keyword>
<keyword evidence="4" id="KW-0804">Transcription</keyword>
<feature type="transmembrane region" description="Helical" evidence="7">
    <location>
        <begin position="246"/>
        <end position="266"/>
    </location>
</feature>
<evidence type="ECO:0000256" key="6">
    <source>
        <dbReference type="SAM" id="MobiDB-lite"/>
    </source>
</evidence>
<evidence type="ECO:0000256" key="2">
    <source>
        <dbReference type="ARBA" id="ARBA00022833"/>
    </source>
</evidence>